<dbReference type="Proteomes" id="UP000007110">
    <property type="component" value="Unassembled WGS sequence"/>
</dbReference>
<evidence type="ECO:0000313" key="2">
    <source>
        <dbReference type="EnsemblMetazoa" id="XP_030843582"/>
    </source>
</evidence>
<sequence length="199" mass="22943">MVSVHPSLVLVNGFDSHVHLYQMIDAIARKGDQDSYPRSGMKHVGGVVNFCDPQHFDRALRFIPLLFHFHIAVRVHPKCVSMLTDDGWDKLECLFACPRVTAVSELGIDYFCVSQAEWPRQWAFVRRVLGVGCRNMVLVLHLRPAQGDPYGHHLHREFRDLLRQYCGRHQHIHIHNFTGDAQELDAWMPFRMCTSGCRA</sequence>
<dbReference type="Gene3D" id="3.20.20.140">
    <property type="entry name" value="Metal-dependent hydrolases"/>
    <property type="match status" value="1"/>
</dbReference>
<protein>
    <submittedName>
        <fullName evidence="2">Uncharacterized protein</fullName>
    </submittedName>
</protein>
<evidence type="ECO:0000313" key="3">
    <source>
        <dbReference type="Proteomes" id="UP000007110"/>
    </source>
</evidence>
<dbReference type="InParanoid" id="A0A7M7SZX6"/>
<dbReference type="Pfam" id="PF01026">
    <property type="entry name" value="TatD_DNase"/>
    <property type="match status" value="1"/>
</dbReference>
<dbReference type="RefSeq" id="XP_030843582.1">
    <property type="nucleotide sequence ID" value="XM_030987722.1"/>
</dbReference>
<reference evidence="3" key="1">
    <citation type="submission" date="2015-02" db="EMBL/GenBank/DDBJ databases">
        <title>Genome sequencing for Strongylocentrotus purpuratus.</title>
        <authorList>
            <person name="Murali S."/>
            <person name="Liu Y."/>
            <person name="Vee V."/>
            <person name="English A."/>
            <person name="Wang M."/>
            <person name="Skinner E."/>
            <person name="Han Y."/>
            <person name="Muzny D.M."/>
            <person name="Worley K.C."/>
            <person name="Gibbs R.A."/>
        </authorList>
    </citation>
    <scope>NUCLEOTIDE SEQUENCE</scope>
</reference>
<proteinExistence type="inferred from homology"/>
<evidence type="ECO:0000256" key="1">
    <source>
        <dbReference type="ARBA" id="ARBA00009275"/>
    </source>
</evidence>
<dbReference type="GeneID" id="115924841"/>
<comment type="similarity">
    <text evidence="1">Belongs to the metallo-dependent hydrolases superfamily. TatD-type hydrolase family.</text>
</comment>
<dbReference type="InterPro" id="IPR001130">
    <property type="entry name" value="TatD-like"/>
</dbReference>
<reference evidence="2" key="2">
    <citation type="submission" date="2021-01" db="UniProtKB">
        <authorList>
            <consortium name="EnsemblMetazoa"/>
        </authorList>
    </citation>
    <scope>IDENTIFICATION</scope>
</reference>
<dbReference type="EnsemblMetazoa" id="XM_030987722">
    <property type="protein sequence ID" value="XP_030843582"/>
    <property type="gene ID" value="LOC115924841"/>
</dbReference>
<dbReference type="PANTHER" id="PTHR46363:SF1">
    <property type="entry name" value="DEOXYRIBONUCLEASE TATDN2-RELATED"/>
    <property type="match status" value="1"/>
</dbReference>
<dbReference type="GO" id="GO:0016788">
    <property type="term" value="F:hydrolase activity, acting on ester bonds"/>
    <property type="evidence" value="ECO:0007669"/>
    <property type="project" value="InterPro"/>
</dbReference>
<name>A0A7M7SZX6_STRPU</name>
<keyword evidence="3" id="KW-1185">Reference proteome</keyword>
<dbReference type="KEGG" id="spu:115924841"/>
<dbReference type="AlphaFoldDB" id="A0A7M7SZX6"/>
<organism evidence="2 3">
    <name type="scientific">Strongylocentrotus purpuratus</name>
    <name type="common">Purple sea urchin</name>
    <dbReference type="NCBI Taxonomy" id="7668"/>
    <lineage>
        <taxon>Eukaryota</taxon>
        <taxon>Metazoa</taxon>
        <taxon>Echinodermata</taxon>
        <taxon>Eleutherozoa</taxon>
        <taxon>Echinozoa</taxon>
        <taxon>Echinoidea</taxon>
        <taxon>Euechinoidea</taxon>
        <taxon>Echinacea</taxon>
        <taxon>Camarodonta</taxon>
        <taxon>Echinidea</taxon>
        <taxon>Strongylocentrotidae</taxon>
        <taxon>Strongylocentrotus</taxon>
    </lineage>
</organism>
<dbReference type="PANTHER" id="PTHR46363">
    <property type="entry name" value="DEOXYRIBONUCLEASE TATDN2-RELATED"/>
    <property type="match status" value="1"/>
</dbReference>
<dbReference type="InterPro" id="IPR032466">
    <property type="entry name" value="Metal_Hydrolase"/>
</dbReference>
<accession>A0A7M7SZX6</accession>
<dbReference type="SUPFAM" id="SSF51556">
    <property type="entry name" value="Metallo-dependent hydrolases"/>
    <property type="match status" value="1"/>
</dbReference>